<gene>
    <name evidence="2" type="ORF">SAMN02746091_02336</name>
</gene>
<name>A0A1M5B008_9CLOT</name>
<keyword evidence="3" id="KW-1185">Reference proteome</keyword>
<dbReference type="Pfam" id="PF02734">
    <property type="entry name" value="Dak2"/>
    <property type="match status" value="1"/>
</dbReference>
<proteinExistence type="predicted"/>
<dbReference type="InterPro" id="IPR019986">
    <property type="entry name" value="YloV-like"/>
</dbReference>
<dbReference type="AlphaFoldDB" id="A0A1M5B008"/>
<dbReference type="InterPro" id="IPR036117">
    <property type="entry name" value="DhaL_dom_sf"/>
</dbReference>
<dbReference type="InterPro" id="IPR004007">
    <property type="entry name" value="DhaL_dom"/>
</dbReference>
<dbReference type="SMART" id="SM01121">
    <property type="entry name" value="Dak1_2"/>
    <property type="match status" value="1"/>
</dbReference>
<dbReference type="EMBL" id="FQVG01000060">
    <property type="protein sequence ID" value="SHF35891.1"/>
    <property type="molecule type" value="Genomic_DNA"/>
</dbReference>
<dbReference type="InterPro" id="IPR033470">
    <property type="entry name" value="FakA-like_C"/>
</dbReference>
<reference evidence="3" key="1">
    <citation type="submission" date="2016-11" db="EMBL/GenBank/DDBJ databases">
        <authorList>
            <person name="Varghese N."/>
            <person name="Submissions S."/>
        </authorList>
    </citation>
    <scope>NUCLEOTIDE SEQUENCE [LARGE SCALE GENOMIC DNA]</scope>
    <source>
        <strain evidence="3">DSM 10124</strain>
    </source>
</reference>
<accession>A0A1M5B008</accession>
<dbReference type="InterPro" id="IPR050270">
    <property type="entry name" value="DegV_domain_contain"/>
</dbReference>
<dbReference type="GO" id="GO:0004371">
    <property type="term" value="F:glycerone kinase activity"/>
    <property type="evidence" value="ECO:0007669"/>
    <property type="project" value="InterPro"/>
</dbReference>
<protein>
    <recommendedName>
        <fullName evidence="1">DhaL domain-containing protein</fullName>
    </recommendedName>
</protein>
<sequence length="546" mass="60308">MKINVIDGHSLKNMIINGAYELERNKEMVNALNVFPVPDGDTGTNMSATMMSAVTELNKVTNENIKAVVDAASMGTLMGARGNSGVILSQLIRGFAKFLKDKEKVSTKDFALALKEGVATAYKAVMKPTEGTILTVSRESADKAIEIAKHTSDFEEFLTQVCKAAEQSLNKTPEILPVLKQANVVDAGGMGLLVIYKGMLKYIIEGKVEEIKKDFETKKEEKVIVQDVFNTEDIKFAYCTEFFIKTKGADPDKFKNKIEHLGDSMVVVGTEELIKVHIHTNNPGIVLEEALKVGELMKIKIDNMKEQHRHIVDEEEKIEVKSEAKQEEKEYGIVTVAMGEGITNIFKDLGADFVIEGGQTMNPSTQDILSAINSINAKNIFVLPNNSNIILAAEQARDLSNKNVYVVPTKSIPQGVTALVSFDYDASPDENFEALCEVIKTVKTGQVTFAVRDTVFNDVEVKEGNKIAIANGKLIEASEDLEEITLKLIDTLVDENSQLITVFYGNGITEEDAEVLQGKLEEKYKNLDVTIYYGGQPLYYYLISVE</sequence>
<evidence type="ECO:0000259" key="1">
    <source>
        <dbReference type="PROSITE" id="PS51480"/>
    </source>
</evidence>
<dbReference type="NCBIfam" id="TIGR03599">
    <property type="entry name" value="YloV"/>
    <property type="match status" value="1"/>
</dbReference>
<evidence type="ECO:0000313" key="2">
    <source>
        <dbReference type="EMBL" id="SHF35891.1"/>
    </source>
</evidence>
<organism evidence="2 3">
    <name type="scientific">Caloramator proteoclasticus DSM 10124</name>
    <dbReference type="NCBI Taxonomy" id="1121262"/>
    <lineage>
        <taxon>Bacteria</taxon>
        <taxon>Bacillati</taxon>
        <taxon>Bacillota</taxon>
        <taxon>Clostridia</taxon>
        <taxon>Eubacteriales</taxon>
        <taxon>Clostridiaceae</taxon>
        <taxon>Caloramator</taxon>
    </lineage>
</organism>
<dbReference type="SMART" id="SM01120">
    <property type="entry name" value="Dak2"/>
    <property type="match status" value="1"/>
</dbReference>
<dbReference type="Pfam" id="PF13684">
    <property type="entry name" value="FakA-like_C"/>
    <property type="match status" value="1"/>
</dbReference>
<dbReference type="InterPro" id="IPR048394">
    <property type="entry name" value="FakA-like_M"/>
</dbReference>
<dbReference type="GO" id="GO:0006071">
    <property type="term" value="P:glycerol metabolic process"/>
    <property type="evidence" value="ECO:0007669"/>
    <property type="project" value="InterPro"/>
</dbReference>
<dbReference type="SUPFAM" id="SSF101473">
    <property type="entry name" value="DhaL-like"/>
    <property type="match status" value="1"/>
</dbReference>
<dbReference type="Proteomes" id="UP000184423">
    <property type="component" value="Unassembled WGS sequence"/>
</dbReference>
<dbReference type="Gene3D" id="1.25.40.340">
    <property type="match status" value="1"/>
</dbReference>
<dbReference type="PROSITE" id="PS51480">
    <property type="entry name" value="DHAL"/>
    <property type="match status" value="1"/>
</dbReference>
<evidence type="ECO:0000313" key="3">
    <source>
        <dbReference type="Proteomes" id="UP000184423"/>
    </source>
</evidence>
<feature type="domain" description="DhaL" evidence="1">
    <location>
        <begin position="9"/>
        <end position="201"/>
    </location>
</feature>
<dbReference type="PANTHER" id="PTHR33434">
    <property type="entry name" value="DEGV DOMAIN-CONTAINING PROTEIN DR_1986-RELATED"/>
    <property type="match status" value="1"/>
</dbReference>
<dbReference type="PANTHER" id="PTHR33434:SF4">
    <property type="entry name" value="PHOSPHATASE PROTEIN"/>
    <property type="match status" value="1"/>
</dbReference>
<dbReference type="Pfam" id="PF21645">
    <property type="entry name" value="FakA-like_M"/>
    <property type="match status" value="1"/>
</dbReference>